<feature type="domain" description="Aminopeptidase P N-terminal" evidence="14">
    <location>
        <begin position="28"/>
        <end position="161"/>
    </location>
</feature>
<dbReference type="Gene3D" id="3.90.230.10">
    <property type="entry name" value="Creatinase/methionine aminopeptidase superfamily"/>
    <property type="match status" value="1"/>
</dbReference>
<dbReference type="InterPro" id="IPR052433">
    <property type="entry name" value="X-Pro_dipept-like"/>
</dbReference>
<comment type="function">
    <text evidence="3">Catalyzes the removal of a penultimate prolyl residue from the N-termini of peptides.</text>
</comment>
<dbReference type="RefSeq" id="XP_008076948.1">
    <property type="nucleotide sequence ID" value="XM_008078757.1"/>
</dbReference>
<dbReference type="Gene3D" id="3.40.350.10">
    <property type="entry name" value="Creatinase/prolidase N-terminal domain"/>
    <property type="match status" value="1"/>
</dbReference>
<evidence type="ECO:0000256" key="2">
    <source>
        <dbReference type="ARBA" id="ARBA00001936"/>
    </source>
</evidence>
<dbReference type="HOGENOM" id="CLU_017266_1_2_1"/>
<dbReference type="InterPro" id="IPR029149">
    <property type="entry name" value="Creatin/AminoP/Spt16_N"/>
</dbReference>
<proteinExistence type="inferred from homology"/>
<dbReference type="InterPro" id="IPR007865">
    <property type="entry name" value="Aminopep_P_N"/>
</dbReference>
<dbReference type="SUPFAM" id="SSF55920">
    <property type="entry name" value="Creatinase/aminopeptidase"/>
    <property type="match status" value="1"/>
</dbReference>
<evidence type="ECO:0000259" key="14">
    <source>
        <dbReference type="SMART" id="SM01011"/>
    </source>
</evidence>
<keyword evidence="9" id="KW-0378">Hydrolase</keyword>
<dbReference type="eggNOG" id="KOG2737">
    <property type="taxonomic scope" value="Eukaryota"/>
</dbReference>
<dbReference type="Pfam" id="PF05195">
    <property type="entry name" value="AMP_N"/>
    <property type="match status" value="1"/>
</dbReference>
<dbReference type="EC" id="3.4.11.9" evidence="5"/>
<gene>
    <name evidence="15" type="ORF">GLAREA_05468</name>
</gene>
<evidence type="ECO:0000256" key="3">
    <source>
        <dbReference type="ARBA" id="ARBA00002443"/>
    </source>
</evidence>
<dbReference type="EMBL" id="KE145353">
    <property type="protein sequence ID" value="EPE36130.1"/>
    <property type="molecule type" value="Genomic_DNA"/>
</dbReference>
<comment type="catalytic activity">
    <reaction evidence="1">
        <text>Release of any N-terminal amino acid, including proline, that is linked to proline, even from a dipeptide or tripeptide.</text>
        <dbReference type="EC" id="3.4.11.9"/>
    </reaction>
</comment>
<dbReference type="InterPro" id="IPR000994">
    <property type="entry name" value="Pept_M24"/>
</dbReference>
<dbReference type="OrthoDB" id="10261878at2759"/>
<reference evidence="15 16" key="1">
    <citation type="journal article" date="2013" name="BMC Genomics">
        <title>Genomics-driven discovery of the pneumocandin biosynthetic gene cluster in the fungus Glarea lozoyensis.</title>
        <authorList>
            <person name="Chen L."/>
            <person name="Yue Q."/>
            <person name="Zhang X."/>
            <person name="Xiang M."/>
            <person name="Wang C."/>
            <person name="Li S."/>
            <person name="Che Y."/>
            <person name="Ortiz-Lopez F.J."/>
            <person name="Bills G.F."/>
            <person name="Liu X."/>
            <person name="An Z."/>
        </authorList>
    </citation>
    <scope>NUCLEOTIDE SEQUENCE [LARGE SCALE GENOMIC DNA]</scope>
    <source>
        <strain evidence="16">ATCC 20868 / MF5171</strain>
    </source>
</reference>
<evidence type="ECO:0000256" key="13">
    <source>
        <dbReference type="ARBA" id="ARBA00032413"/>
    </source>
</evidence>
<dbReference type="SUPFAM" id="SSF53092">
    <property type="entry name" value="Creatinase/prolidase N-terminal domain"/>
    <property type="match status" value="1"/>
</dbReference>
<protein>
    <recommendedName>
        <fullName evidence="5">Xaa-Pro aminopeptidase</fullName>
        <ecNumber evidence="5">3.4.11.9</ecNumber>
    </recommendedName>
    <alternativeName>
        <fullName evidence="12">Aminoacylproline aminopeptidase</fullName>
    </alternativeName>
    <alternativeName>
        <fullName evidence="13">Prolidase</fullName>
    </alternativeName>
</protein>
<dbReference type="GO" id="GO:0030145">
    <property type="term" value="F:manganese ion binding"/>
    <property type="evidence" value="ECO:0007669"/>
    <property type="project" value="InterPro"/>
</dbReference>
<dbReference type="Proteomes" id="UP000016922">
    <property type="component" value="Unassembled WGS sequence"/>
</dbReference>
<evidence type="ECO:0000256" key="7">
    <source>
        <dbReference type="ARBA" id="ARBA00022670"/>
    </source>
</evidence>
<evidence type="ECO:0000256" key="6">
    <source>
        <dbReference type="ARBA" id="ARBA00022438"/>
    </source>
</evidence>
<organism evidence="15 16">
    <name type="scientific">Glarea lozoyensis (strain ATCC 20868 / MF5171)</name>
    <dbReference type="NCBI Taxonomy" id="1116229"/>
    <lineage>
        <taxon>Eukaryota</taxon>
        <taxon>Fungi</taxon>
        <taxon>Dikarya</taxon>
        <taxon>Ascomycota</taxon>
        <taxon>Pezizomycotina</taxon>
        <taxon>Leotiomycetes</taxon>
        <taxon>Helotiales</taxon>
        <taxon>Helotiaceae</taxon>
        <taxon>Glarea</taxon>
    </lineage>
</organism>
<keyword evidence="10" id="KW-0482">Metalloprotease</keyword>
<dbReference type="CDD" id="cd01087">
    <property type="entry name" value="Prolidase"/>
    <property type="match status" value="1"/>
</dbReference>
<dbReference type="PANTHER" id="PTHR43226:SF3">
    <property type="entry name" value="XAA-PRO AMINOPEPTIDASE AN0832-RELATED"/>
    <property type="match status" value="1"/>
</dbReference>
<keyword evidence="11" id="KW-0464">Manganese</keyword>
<keyword evidence="6 15" id="KW-0031">Aminopeptidase</keyword>
<dbReference type="SMART" id="SM01011">
    <property type="entry name" value="AMP_N"/>
    <property type="match status" value="1"/>
</dbReference>
<dbReference type="PANTHER" id="PTHR43226">
    <property type="entry name" value="XAA-PRO AMINOPEPTIDASE 3"/>
    <property type="match status" value="1"/>
</dbReference>
<dbReference type="AlphaFoldDB" id="S3DEE3"/>
<evidence type="ECO:0000256" key="4">
    <source>
        <dbReference type="ARBA" id="ARBA00008766"/>
    </source>
</evidence>
<keyword evidence="16" id="KW-1185">Reference proteome</keyword>
<evidence type="ECO:0000256" key="11">
    <source>
        <dbReference type="ARBA" id="ARBA00023211"/>
    </source>
</evidence>
<dbReference type="KEGG" id="glz:GLAREA_05468"/>
<sequence>MDMRRDSWEVVDEVEGDVVVVESKRVKFPAKQHARAVAKRLGVTEGLIYLPGMPSLTYEDSDQEVYFRQRRYFYYLTGLNYPDCVVTYNIKRDGLYVWIPPPNTGRSVIYNGNNPSKEDIKAVSEFDLVATTTHIQDYLTFFASKENGKIFVLDNYQTPVIPNQINYKDGTTIELKPLFDFTLLKPSMDAARVIKSPFEISMIRKANAITAEAHINVLRSIRTLENEAEIEAIFTATCIAAQAKNQAYGIIAGSGRNASTLHYGANNESLEGRQLVCLDAGCEWKNYASDVTRTFPISGKWTKEGKEVYNLVAKMQEECIAMVAPGVNYRNIQLHAHKVLVAGLLKLGLLQGGSFEEVLKSGVSVAFLPHGLGHYMGLEVHDMGAGGYLLSGLSRNTTHEEAQAVFHEMLNAPETTNPSILEVNSVITVEPGIYFSTFALEEIYLPDPAYAKYINKDLLEKYYDVGGVRIEDDLLVTEDGYENLTTTPKGDEALKIILGEEGEESVKGGRKNWFW</sequence>
<dbReference type="Pfam" id="PF00557">
    <property type="entry name" value="Peptidase_M24"/>
    <property type="match status" value="1"/>
</dbReference>
<comment type="similarity">
    <text evidence="4">Belongs to the peptidase M24B family.</text>
</comment>
<dbReference type="GeneID" id="19464522"/>
<evidence type="ECO:0000256" key="12">
    <source>
        <dbReference type="ARBA" id="ARBA00030849"/>
    </source>
</evidence>
<accession>S3DEE3</accession>
<keyword evidence="7" id="KW-0645">Protease</keyword>
<evidence type="ECO:0000256" key="8">
    <source>
        <dbReference type="ARBA" id="ARBA00022723"/>
    </source>
</evidence>
<evidence type="ECO:0000256" key="5">
    <source>
        <dbReference type="ARBA" id="ARBA00012574"/>
    </source>
</evidence>
<dbReference type="OMA" id="YELRMIR"/>
<dbReference type="GO" id="GO:0006508">
    <property type="term" value="P:proteolysis"/>
    <property type="evidence" value="ECO:0007669"/>
    <property type="project" value="UniProtKB-KW"/>
</dbReference>
<evidence type="ECO:0000256" key="10">
    <source>
        <dbReference type="ARBA" id="ARBA00023049"/>
    </source>
</evidence>
<evidence type="ECO:0000313" key="15">
    <source>
        <dbReference type="EMBL" id="EPE36130.1"/>
    </source>
</evidence>
<dbReference type="InterPro" id="IPR036005">
    <property type="entry name" value="Creatinase/aminopeptidase-like"/>
</dbReference>
<evidence type="ECO:0000313" key="16">
    <source>
        <dbReference type="Proteomes" id="UP000016922"/>
    </source>
</evidence>
<keyword evidence="8" id="KW-0479">Metal-binding</keyword>
<evidence type="ECO:0000256" key="9">
    <source>
        <dbReference type="ARBA" id="ARBA00022801"/>
    </source>
</evidence>
<evidence type="ECO:0000256" key="1">
    <source>
        <dbReference type="ARBA" id="ARBA00001424"/>
    </source>
</evidence>
<name>S3DEE3_GLAL2</name>
<dbReference type="GO" id="GO:0070006">
    <property type="term" value="F:metalloaminopeptidase activity"/>
    <property type="evidence" value="ECO:0007669"/>
    <property type="project" value="InterPro"/>
</dbReference>
<comment type="cofactor">
    <cofactor evidence="2">
        <name>Mn(2+)</name>
        <dbReference type="ChEBI" id="CHEBI:29035"/>
    </cofactor>
</comment>